<comment type="function">
    <text evidence="8">Required to protect lysosomal transporter MFSD1 from lysosomal proteolysis and for MFSD1 lysosomal localization.</text>
</comment>
<comment type="subunit">
    <text evidence="10">Interacts (via lumenal domain) with lysosomal protein MFSD1; the interaction starts while both proteins are still in the endoplasmic reticulum and is required for stabilization of MFSD1 in lysosomes but has no direct effect on its targeting to lysosomes or transporter activity.</text>
</comment>
<sequence length="397" mass="44212">MKWFLWLFNLGVFYVAVHGRRDVRRKLTAQLNPGCPENICGNDVLGNITNVVHVTSLGASDAIHYVWDLTGKPSALVALCGLESKLNIRWEISLKARITVFSESPRYTFGVVLSRLWEYNDEDDVGTFTVTNASQINSFSLRQFEWERQKFDASDDFVELSVKSQGVKDLKGNFELSLATFATPDHAPMTPHLMHTENSTQIDLILDSVLTNETFENPRFAIEVILVAMEPHRDNYTVVVRKSLDDEFTPGIFKIVNVASPASVNASSGGYLQYRPVSYTHEERDVSTSTQTYQSSPATPNNAITKLKNTLFRSIFGDSVETMLVQTLNVSFGASGDGFYTKYNYTTWTFVVGYGAPLPDKLSLFVVVVATIGLGVPLLLLFCGGCYVCVKRVRSTS</sequence>
<dbReference type="PANTHER" id="PTHR31981">
    <property type="entry name" value="GLYCOSYLATED LYSOSOMAL MEMBRANE PROTEIN"/>
    <property type="match status" value="1"/>
</dbReference>
<dbReference type="PANTHER" id="PTHR31981:SF1">
    <property type="entry name" value="GLYCOSYLATED LYSOSOMAL MEMBRANE PROTEIN"/>
    <property type="match status" value="1"/>
</dbReference>
<keyword evidence="6" id="KW-0325">Glycoprotein</keyword>
<evidence type="ECO:0008006" key="13">
    <source>
        <dbReference type="Google" id="ProtNLM"/>
    </source>
</evidence>
<dbReference type="Proteomes" id="UP000092462">
    <property type="component" value="Unassembled WGS sequence"/>
</dbReference>
<keyword evidence="4" id="KW-1133">Transmembrane helix</keyword>
<evidence type="ECO:0000313" key="11">
    <source>
        <dbReference type="EnsemblMetazoa" id="PPAI009703-PA"/>
    </source>
</evidence>
<keyword evidence="12" id="KW-1185">Reference proteome</keyword>
<proteinExistence type="inferred from homology"/>
<name>A0A1B0DMW1_PHLPP</name>
<organism evidence="11 12">
    <name type="scientific">Phlebotomus papatasi</name>
    <name type="common">Sandfly</name>
    <dbReference type="NCBI Taxonomy" id="29031"/>
    <lineage>
        <taxon>Eukaryota</taxon>
        <taxon>Metazoa</taxon>
        <taxon>Ecdysozoa</taxon>
        <taxon>Arthropoda</taxon>
        <taxon>Hexapoda</taxon>
        <taxon>Insecta</taxon>
        <taxon>Pterygota</taxon>
        <taxon>Neoptera</taxon>
        <taxon>Endopterygota</taxon>
        <taxon>Diptera</taxon>
        <taxon>Nematocera</taxon>
        <taxon>Psychodoidea</taxon>
        <taxon>Psychodidae</taxon>
        <taxon>Phlebotomus</taxon>
        <taxon>Phlebotomus</taxon>
    </lineage>
</organism>
<dbReference type="GO" id="GO:0005765">
    <property type="term" value="C:lysosomal membrane"/>
    <property type="evidence" value="ECO:0007669"/>
    <property type="project" value="UniProtKB-SubCell"/>
</dbReference>
<evidence type="ECO:0000256" key="3">
    <source>
        <dbReference type="ARBA" id="ARBA00022729"/>
    </source>
</evidence>
<dbReference type="VEuPathDB" id="VectorBase:PPAI009703"/>
<evidence type="ECO:0000256" key="4">
    <source>
        <dbReference type="ARBA" id="ARBA00022989"/>
    </source>
</evidence>
<keyword evidence="3" id="KW-0732">Signal</keyword>
<reference evidence="11" key="1">
    <citation type="submission" date="2022-08" db="UniProtKB">
        <authorList>
            <consortium name="EnsemblMetazoa"/>
        </authorList>
    </citation>
    <scope>IDENTIFICATION</scope>
    <source>
        <strain evidence="11">Israel</strain>
    </source>
</reference>
<comment type="similarity">
    <text evidence="1">Belongs to the GLMP family.</text>
</comment>
<keyword evidence="5" id="KW-0472">Membrane</keyword>
<dbReference type="VEuPathDB" id="VectorBase:PPAPM1_008055"/>
<accession>A0A1B0DMW1</accession>
<evidence type="ECO:0000256" key="9">
    <source>
        <dbReference type="ARBA" id="ARBA00024189"/>
    </source>
</evidence>
<dbReference type="InterPro" id="IPR029382">
    <property type="entry name" value="NCU-G1"/>
</dbReference>
<keyword evidence="7" id="KW-0458">Lysosome</keyword>
<evidence type="ECO:0000256" key="8">
    <source>
        <dbReference type="ARBA" id="ARBA00024176"/>
    </source>
</evidence>
<dbReference type="AlphaFoldDB" id="A0A1B0DMW1"/>
<keyword evidence="2" id="KW-0812">Transmembrane</keyword>
<dbReference type="EMBL" id="AJVK01017013">
    <property type="status" value="NOT_ANNOTATED_CDS"/>
    <property type="molecule type" value="Genomic_DNA"/>
</dbReference>
<evidence type="ECO:0000256" key="1">
    <source>
        <dbReference type="ARBA" id="ARBA00010599"/>
    </source>
</evidence>
<dbReference type="Pfam" id="PF15065">
    <property type="entry name" value="NCU-G1"/>
    <property type="match status" value="1"/>
</dbReference>
<comment type="subcellular location">
    <subcellularLocation>
        <location evidence="9">Lysosome membrane</location>
        <topology evidence="9">Single-pass type I membrane protein</topology>
        <orientation evidence="9">Lumenal side</orientation>
    </subcellularLocation>
</comment>
<evidence type="ECO:0000256" key="7">
    <source>
        <dbReference type="ARBA" id="ARBA00023228"/>
    </source>
</evidence>
<protein>
    <recommendedName>
        <fullName evidence="13">Lysosomal transcription factor</fullName>
    </recommendedName>
</protein>
<evidence type="ECO:0000256" key="2">
    <source>
        <dbReference type="ARBA" id="ARBA00022692"/>
    </source>
</evidence>
<evidence type="ECO:0000256" key="5">
    <source>
        <dbReference type="ARBA" id="ARBA00023136"/>
    </source>
</evidence>
<evidence type="ECO:0000313" key="12">
    <source>
        <dbReference type="Proteomes" id="UP000092462"/>
    </source>
</evidence>
<evidence type="ECO:0000256" key="6">
    <source>
        <dbReference type="ARBA" id="ARBA00023180"/>
    </source>
</evidence>
<dbReference type="EnsemblMetazoa" id="PPAI009703-RA">
    <property type="protein sequence ID" value="PPAI009703-PA"/>
    <property type="gene ID" value="PPAI009703"/>
</dbReference>
<evidence type="ECO:0000256" key="10">
    <source>
        <dbReference type="ARBA" id="ARBA00044960"/>
    </source>
</evidence>